<organism evidence="5 6">
    <name type="scientific">Mesorhabditis spiculigera</name>
    <dbReference type="NCBI Taxonomy" id="96644"/>
    <lineage>
        <taxon>Eukaryota</taxon>
        <taxon>Metazoa</taxon>
        <taxon>Ecdysozoa</taxon>
        <taxon>Nematoda</taxon>
        <taxon>Chromadorea</taxon>
        <taxon>Rhabditida</taxon>
        <taxon>Rhabditina</taxon>
        <taxon>Rhabditomorpha</taxon>
        <taxon>Rhabditoidea</taxon>
        <taxon>Rhabditidae</taxon>
        <taxon>Mesorhabditinae</taxon>
        <taxon>Mesorhabditis</taxon>
    </lineage>
</organism>
<dbReference type="EMBL" id="CATQJA010002709">
    <property type="protein sequence ID" value="CAJ0586664.1"/>
    <property type="molecule type" value="Genomic_DNA"/>
</dbReference>
<feature type="non-terminal residue" evidence="5">
    <location>
        <position position="1"/>
    </location>
</feature>
<dbReference type="Proteomes" id="UP001177023">
    <property type="component" value="Unassembled WGS sequence"/>
</dbReference>
<dbReference type="InterPro" id="IPR057965">
    <property type="entry name" value="STEEP1_dom"/>
</dbReference>
<dbReference type="Pfam" id="PF25809">
    <property type="entry name" value="STEEP1"/>
    <property type="match status" value="1"/>
</dbReference>
<evidence type="ECO:0000313" key="5">
    <source>
        <dbReference type="EMBL" id="CAJ0586664.1"/>
    </source>
</evidence>
<dbReference type="PANTHER" id="PTHR46355:SF1">
    <property type="entry name" value="STING ER EXIT PROTEIN"/>
    <property type="match status" value="1"/>
</dbReference>
<evidence type="ECO:0000256" key="2">
    <source>
        <dbReference type="ARBA" id="ARBA00024237"/>
    </source>
</evidence>
<feature type="region of interest" description="Disordered" evidence="3">
    <location>
        <begin position="208"/>
        <end position="228"/>
    </location>
</feature>
<evidence type="ECO:0000256" key="1">
    <source>
        <dbReference type="ARBA" id="ARBA00024205"/>
    </source>
</evidence>
<dbReference type="PANTHER" id="PTHR46355">
    <property type="entry name" value="UPF0428 PROTEIN CXORF56"/>
    <property type="match status" value="1"/>
</dbReference>
<evidence type="ECO:0000256" key="3">
    <source>
        <dbReference type="SAM" id="MobiDB-lite"/>
    </source>
</evidence>
<name>A0AA36DIA7_9BILA</name>
<dbReference type="GO" id="GO:0005737">
    <property type="term" value="C:cytoplasm"/>
    <property type="evidence" value="ECO:0007669"/>
    <property type="project" value="GOC"/>
</dbReference>
<evidence type="ECO:0000259" key="4">
    <source>
        <dbReference type="Pfam" id="PF25809"/>
    </source>
</evidence>
<proteinExistence type="inferred from homology"/>
<dbReference type="AlphaFoldDB" id="A0AA36DIA7"/>
<dbReference type="InterPro" id="IPR029704">
    <property type="entry name" value="STEEP-like"/>
</dbReference>
<protein>
    <recommendedName>
        <fullName evidence="2">STING ER exit protein</fullName>
    </recommendedName>
</protein>
<sequence>MATTSIVTEDSLEVKHVDQDGDDGKLEVTADREEYFVKALHTYYCTCGQMALISDTLLKRLPFRTRDGSRVIDPLRTTAKFFATAGDTVYVKREGLGLEQQYRKNCKGCNVPLFYQHPFKKSTFIFQDALLSSAEVGGFSGQNEEQRTKKVVMLKHVKNHGKQGSVTVSTIEEEEEEIEARETEESYTLNARIIQEAMKRKNVITGASKRAEAAAMGPPKKVKKGSLL</sequence>
<comment type="similarity">
    <text evidence="1">Belongs to the STEEP1 family.</text>
</comment>
<feature type="domain" description="STEEP1" evidence="4">
    <location>
        <begin position="38"/>
        <end position="134"/>
    </location>
</feature>
<dbReference type="GO" id="GO:0006888">
    <property type="term" value="P:endoplasmic reticulum to Golgi vesicle-mediated transport"/>
    <property type="evidence" value="ECO:0007669"/>
    <property type="project" value="TreeGrafter"/>
</dbReference>
<dbReference type="GO" id="GO:0090158">
    <property type="term" value="P:endoplasmic reticulum membrane organization"/>
    <property type="evidence" value="ECO:0007669"/>
    <property type="project" value="TreeGrafter"/>
</dbReference>
<comment type="caution">
    <text evidence="5">The sequence shown here is derived from an EMBL/GenBank/DDBJ whole genome shotgun (WGS) entry which is preliminary data.</text>
</comment>
<evidence type="ECO:0000313" key="6">
    <source>
        <dbReference type="Proteomes" id="UP001177023"/>
    </source>
</evidence>
<keyword evidence="6" id="KW-1185">Reference proteome</keyword>
<gene>
    <name evidence="5" type="ORF">MSPICULIGERA_LOCUS24656</name>
</gene>
<reference evidence="5" key="1">
    <citation type="submission" date="2023-06" db="EMBL/GenBank/DDBJ databases">
        <authorList>
            <person name="Delattre M."/>
        </authorList>
    </citation>
    <scope>NUCLEOTIDE SEQUENCE</scope>
    <source>
        <strain evidence="5">AF72</strain>
    </source>
</reference>
<accession>A0AA36DIA7</accession>